<reference evidence="1 2" key="1">
    <citation type="journal article" date="2014" name="PLoS Genet.">
        <title>The Genome of Spironucleus salmonicida Highlights a Fish Pathogen Adapted to Fluctuating Environments.</title>
        <authorList>
            <person name="Xu F."/>
            <person name="Jerlstrom-Hultqvist J."/>
            <person name="Einarsson E."/>
            <person name="Astvaldsson A."/>
            <person name="Svard S.G."/>
            <person name="Andersson J.O."/>
        </authorList>
    </citation>
    <scope>NUCLEOTIDE SEQUENCE</scope>
    <source>
        <strain evidence="2">ATCC 50377</strain>
    </source>
</reference>
<name>V6LZH7_9EUKA</name>
<dbReference type="AlphaFoldDB" id="V6LZH7"/>
<dbReference type="OrthoDB" id="10248690at2759"/>
<dbReference type="EMBL" id="AUWU02000004">
    <property type="protein sequence ID" value="KAH0573562.1"/>
    <property type="molecule type" value="Genomic_DNA"/>
</dbReference>
<evidence type="ECO:0000313" key="1">
    <source>
        <dbReference type="EMBL" id="EST46234.1"/>
    </source>
</evidence>
<keyword evidence="3" id="KW-1185">Reference proteome</keyword>
<protein>
    <submittedName>
        <fullName evidence="1">Uncharacterized protein</fullName>
    </submittedName>
</protein>
<sequence>MTIDILSQEHIVQVDLTIYSLTNSKTIDSPDYIYQSNEQLVLSREAFQSYTQLHAAIQAASEASYLRQQFFRIALAENFREQEFLHQEELPNLDFSQTIHLALVRYSKHQTAQLRPRLSGEELQLLEQVQRFKKIVIQPPRKLPKYLKKSTQIISTCPFTVVDALARVRRVISGNEAVLWKTAQYHWAGLITIKEIQMMDERGLQEYIYSGGDTKGEELIAVDVPEKYVAKIQQYIGSLYEE</sequence>
<evidence type="ECO:0000313" key="3">
    <source>
        <dbReference type="Proteomes" id="UP000018208"/>
    </source>
</evidence>
<evidence type="ECO:0000313" key="2">
    <source>
        <dbReference type="EMBL" id="KAH0573562.1"/>
    </source>
</evidence>
<dbReference type="Proteomes" id="UP000018208">
    <property type="component" value="Unassembled WGS sequence"/>
</dbReference>
<organism evidence="1">
    <name type="scientific">Spironucleus salmonicida</name>
    <dbReference type="NCBI Taxonomy" id="348837"/>
    <lineage>
        <taxon>Eukaryota</taxon>
        <taxon>Metamonada</taxon>
        <taxon>Diplomonadida</taxon>
        <taxon>Hexamitidae</taxon>
        <taxon>Hexamitinae</taxon>
        <taxon>Spironucleus</taxon>
    </lineage>
</organism>
<dbReference type="EMBL" id="KI546083">
    <property type="protein sequence ID" value="EST46234.1"/>
    <property type="molecule type" value="Genomic_DNA"/>
</dbReference>
<accession>V6LZH7</accession>
<gene>
    <name evidence="1" type="ORF">SS50377_13830</name>
    <name evidence="2" type="ORF">SS50377_23496</name>
</gene>
<reference evidence="2" key="2">
    <citation type="submission" date="2020-12" db="EMBL/GenBank/DDBJ databases">
        <title>New Spironucleus salmonicida genome in near-complete chromosomes.</title>
        <authorList>
            <person name="Xu F."/>
            <person name="Kurt Z."/>
            <person name="Jimenez-Gonzalez A."/>
            <person name="Astvaldsson A."/>
            <person name="Andersson J.O."/>
            <person name="Svard S.G."/>
        </authorList>
    </citation>
    <scope>NUCLEOTIDE SEQUENCE</scope>
    <source>
        <strain evidence="2">ATCC 50377</strain>
    </source>
</reference>
<dbReference type="VEuPathDB" id="GiardiaDB:SS50377_23496"/>
<proteinExistence type="predicted"/>